<name>A0A0A0HMA8_9RHOB</name>
<comment type="caution">
    <text evidence="1">The sequence shown here is derived from an EMBL/GenBank/DDBJ whole genome shotgun (WGS) entry which is preliminary data.</text>
</comment>
<dbReference type="eggNOG" id="COG1132">
    <property type="taxonomic scope" value="Bacteria"/>
</dbReference>
<dbReference type="RefSeq" id="WP_037269674.1">
    <property type="nucleotide sequence ID" value="NZ_KN293975.1"/>
</dbReference>
<evidence type="ECO:0000313" key="2">
    <source>
        <dbReference type="Proteomes" id="UP000030021"/>
    </source>
</evidence>
<protein>
    <recommendedName>
        <fullName evidence="3">ATPase</fullName>
    </recommendedName>
</protein>
<dbReference type="SUPFAM" id="SSF52540">
    <property type="entry name" value="P-loop containing nucleoside triphosphate hydrolases"/>
    <property type="match status" value="1"/>
</dbReference>
<gene>
    <name evidence="1" type="ORF">rosmuc_03567</name>
</gene>
<dbReference type="STRING" id="215743.ROSMUCSMR3_03986"/>
<dbReference type="HOGENOM" id="CLU_962343_0_0_5"/>
<dbReference type="AlphaFoldDB" id="A0A0A0HMA8"/>
<dbReference type="EMBL" id="AONH01000016">
    <property type="protein sequence ID" value="KGM87263.1"/>
    <property type="molecule type" value="Genomic_DNA"/>
</dbReference>
<proteinExistence type="predicted"/>
<dbReference type="PATRIC" id="fig|1288298.3.peg.3579"/>
<accession>A0A0A0HMA8</accession>
<organism evidence="1 2">
    <name type="scientific">Roseovarius mucosus DSM 17069</name>
    <dbReference type="NCBI Taxonomy" id="1288298"/>
    <lineage>
        <taxon>Bacteria</taxon>
        <taxon>Pseudomonadati</taxon>
        <taxon>Pseudomonadota</taxon>
        <taxon>Alphaproteobacteria</taxon>
        <taxon>Rhodobacterales</taxon>
        <taxon>Roseobacteraceae</taxon>
        <taxon>Roseovarius</taxon>
    </lineage>
</organism>
<dbReference type="Gene3D" id="3.40.50.300">
    <property type="entry name" value="P-loop containing nucleotide triphosphate hydrolases"/>
    <property type="match status" value="1"/>
</dbReference>
<dbReference type="OrthoDB" id="9777291at2"/>
<dbReference type="Proteomes" id="UP000030021">
    <property type="component" value="Unassembled WGS sequence"/>
</dbReference>
<reference evidence="1 2" key="1">
    <citation type="submission" date="2013-01" db="EMBL/GenBank/DDBJ databases">
        <authorList>
            <person name="Fiebig A."/>
            <person name="Goeker M."/>
            <person name="Klenk H.-P.P."/>
        </authorList>
    </citation>
    <scope>NUCLEOTIDE SEQUENCE [LARGE SCALE GENOMIC DNA]</scope>
    <source>
        <strain evidence="1 2">DSM 17069</strain>
    </source>
</reference>
<dbReference type="InterPro" id="IPR027417">
    <property type="entry name" value="P-loop_NTPase"/>
</dbReference>
<evidence type="ECO:0000313" key="1">
    <source>
        <dbReference type="EMBL" id="KGM87263.1"/>
    </source>
</evidence>
<evidence type="ECO:0008006" key="3">
    <source>
        <dbReference type="Google" id="ProtNLM"/>
    </source>
</evidence>
<sequence>MIYTSAQDWREATNKRVLFYGMSGLGKTHLSNMLRDAGDWFHYSIDYRIGTRYMGELIADNAKAHAMQVPFLRDLLLSDSIYIGSNITFNNLTPVSTYLGKPGNPAKGGLPIDEYRIRQEQFRQAEIHALMDTAYFIRRAGALYGYPHFICDTGGSICEWVDGDDPADPILTELSEHCLLIHIEGSEAHTAELIRRFDRAPKPMAYQPEFLDAAWTEYLSENKCQESEVDPDSFIRWTYARALAHRQPRYEAMVKWGVSVSANEVAAVKTAQDFEGLIATALERRAATPI</sequence>